<comment type="similarity">
    <text evidence="1">Belongs to the glycosyltransferase 2 family.</text>
</comment>
<dbReference type="SUPFAM" id="SSF53448">
    <property type="entry name" value="Nucleotide-diphospho-sugar transferases"/>
    <property type="match status" value="1"/>
</dbReference>
<name>A0A238KWK9_9RHOB</name>
<dbReference type="Gene3D" id="3.90.550.10">
    <property type="entry name" value="Spore Coat Polysaccharide Biosynthesis Protein SpsA, Chain A"/>
    <property type="match status" value="1"/>
</dbReference>
<keyword evidence="6" id="KW-1185">Reference proteome</keyword>
<dbReference type="GO" id="GO:0016757">
    <property type="term" value="F:glycosyltransferase activity"/>
    <property type="evidence" value="ECO:0007669"/>
    <property type="project" value="UniProtKB-KW"/>
</dbReference>
<evidence type="ECO:0000256" key="3">
    <source>
        <dbReference type="ARBA" id="ARBA00022679"/>
    </source>
</evidence>
<dbReference type="InterPro" id="IPR029044">
    <property type="entry name" value="Nucleotide-diphossugar_trans"/>
</dbReference>
<dbReference type="PANTHER" id="PTHR43179">
    <property type="entry name" value="RHAMNOSYLTRANSFERASE WBBL"/>
    <property type="match status" value="1"/>
</dbReference>
<dbReference type="PANTHER" id="PTHR43179:SF12">
    <property type="entry name" value="GALACTOFURANOSYLTRANSFERASE GLFT2"/>
    <property type="match status" value="1"/>
</dbReference>
<evidence type="ECO:0000256" key="2">
    <source>
        <dbReference type="ARBA" id="ARBA00022676"/>
    </source>
</evidence>
<dbReference type="EC" id="2.4.-.-" evidence="5"/>
<protein>
    <submittedName>
        <fullName evidence="5">Putative glycosyltransferase EpsH</fullName>
        <ecNumber evidence="5">2.4.-.-</ecNumber>
    </submittedName>
</protein>
<keyword evidence="3 5" id="KW-0808">Transferase</keyword>
<dbReference type="AlphaFoldDB" id="A0A238KWK9"/>
<evidence type="ECO:0000256" key="1">
    <source>
        <dbReference type="ARBA" id="ARBA00006739"/>
    </source>
</evidence>
<evidence type="ECO:0000259" key="4">
    <source>
        <dbReference type="Pfam" id="PF00535"/>
    </source>
</evidence>
<proteinExistence type="inferred from homology"/>
<dbReference type="CDD" id="cd00761">
    <property type="entry name" value="Glyco_tranf_GTA_type"/>
    <property type="match status" value="1"/>
</dbReference>
<evidence type="ECO:0000313" key="5">
    <source>
        <dbReference type="EMBL" id="SMX46466.1"/>
    </source>
</evidence>
<dbReference type="Proteomes" id="UP000202922">
    <property type="component" value="Unassembled WGS sequence"/>
</dbReference>
<keyword evidence="2 5" id="KW-0328">Glycosyltransferase</keyword>
<organism evidence="5 6">
    <name type="scientific">Actibacterium lipolyticum</name>
    <dbReference type="NCBI Taxonomy" id="1524263"/>
    <lineage>
        <taxon>Bacteria</taxon>
        <taxon>Pseudomonadati</taxon>
        <taxon>Pseudomonadota</taxon>
        <taxon>Alphaproteobacteria</taxon>
        <taxon>Rhodobacterales</taxon>
        <taxon>Roseobacteraceae</taxon>
        <taxon>Actibacterium</taxon>
    </lineage>
</organism>
<evidence type="ECO:0000313" key="6">
    <source>
        <dbReference type="Proteomes" id="UP000202922"/>
    </source>
</evidence>
<reference evidence="6" key="1">
    <citation type="submission" date="2017-05" db="EMBL/GenBank/DDBJ databases">
        <authorList>
            <person name="Rodrigo-Torres L."/>
            <person name="Arahal R. D."/>
            <person name="Lucena T."/>
        </authorList>
    </citation>
    <scope>NUCLEOTIDE SEQUENCE [LARGE SCALE GENOMIC DNA]</scope>
    <source>
        <strain evidence="6">CECT 8621</strain>
    </source>
</reference>
<dbReference type="RefSeq" id="WP_235823903.1">
    <property type="nucleotide sequence ID" value="NZ_FXYE01000002.1"/>
</dbReference>
<dbReference type="EMBL" id="FXYE01000002">
    <property type="protein sequence ID" value="SMX46466.1"/>
    <property type="molecule type" value="Genomic_DNA"/>
</dbReference>
<accession>A0A238KWK9</accession>
<gene>
    <name evidence="5" type="primary">epsH</name>
    <name evidence="5" type="ORF">COL8621_03126</name>
</gene>
<sequence length="292" mass="31841">MMKPLAAAAPQSAVIIPHFNDHTRLKRCLDALLKGGLSSVEVLVVDNGSTPPIDTLSARFPTVRFVTEPTKGAAAARNRGVQESTAQNLFFLDADCVPAPDWLATAKQVVRPNAVIGGRVDVFDEGSGPRTGAQAFETVFAFAQKAYVEEKGFSVTANLLTTRDVFSDVGPFVVGVSEDFDWCQRATAKGYALTYADALAVSHPTRTDWAGLRKKWRRLTDESFGLIKGQKLGRIKWAARALAMPVSIIAHIPKILTHRSLSTPQERYRAIATLARLRLLRAGWMLAQAIRG</sequence>
<dbReference type="Pfam" id="PF00535">
    <property type="entry name" value="Glycos_transf_2"/>
    <property type="match status" value="1"/>
</dbReference>
<feature type="domain" description="Glycosyltransferase 2-like" evidence="4">
    <location>
        <begin position="14"/>
        <end position="138"/>
    </location>
</feature>
<dbReference type="InterPro" id="IPR001173">
    <property type="entry name" value="Glyco_trans_2-like"/>
</dbReference>